<evidence type="ECO:0000256" key="1">
    <source>
        <dbReference type="SAM" id="Phobius"/>
    </source>
</evidence>
<keyword evidence="1" id="KW-0812">Transmembrane</keyword>
<gene>
    <name evidence="2" type="ORF">DDE19_34720</name>
</gene>
<sequence>MALNDGHVDQTARLQGEQIAAYERRGPFWGRLTQSAVVVVCAASLVASRRGKGRRSGSRRGR</sequence>
<accession>A0A3N9X6E1</accession>
<evidence type="ECO:0000313" key="3">
    <source>
        <dbReference type="Proteomes" id="UP000278981"/>
    </source>
</evidence>
<keyword evidence="1" id="KW-0472">Membrane</keyword>
<organism evidence="2 3">
    <name type="scientific">Micromonospora ureilytica</name>
    <dbReference type="NCBI Taxonomy" id="709868"/>
    <lineage>
        <taxon>Bacteria</taxon>
        <taxon>Bacillati</taxon>
        <taxon>Actinomycetota</taxon>
        <taxon>Actinomycetes</taxon>
        <taxon>Micromonosporales</taxon>
        <taxon>Micromonosporaceae</taxon>
        <taxon>Micromonospora</taxon>
    </lineage>
</organism>
<evidence type="ECO:0000313" key="2">
    <source>
        <dbReference type="EMBL" id="RQX08666.1"/>
    </source>
</evidence>
<keyword evidence="1" id="KW-1133">Transmembrane helix</keyword>
<proteinExistence type="predicted"/>
<dbReference type="AlphaFoldDB" id="A0A3N9X6E1"/>
<dbReference type="Proteomes" id="UP000278981">
    <property type="component" value="Unassembled WGS sequence"/>
</dbReference>
<feature type="transmembrane region" description="Helical" evidence="1">
    <location>
        <begin position="28"/>
        <end position="47"/>
    </location>
</feature>
<protein>
    <submittedName>
        <fullName evidence="2">Uncharacterized protein</fullName>
    </submittedName>
</protein>
<reference evidence="2 3" key="1">
    <citation type="submission" date="2018-04" db="EMBL/GenBank/DDBJ databases">
        <title>Micromonosporas from Atacama Desert.</title>
        <authorList>
            <person name="Carro L."/>
            <person name="Klenk H.-P."/>
            <person name="Goodfellow M."/>
        </authorList>
    </citation>
    <scope>NUCLEOTIDE SEQUENCE [LARGE SCALE GENOMIC DNA]</scope>
    <source>
        <strain evidence="2 3">LB19</strain>
    </source>
</reference>
<name>A0A3N9X6E1_9ACTN</name>
<comment type="caution">
    <text evidence="2">The sequence shown here is derived from an EMBL/GenBank/DDBJ whole genome shotgun (WGS) entry which is preliminary data.</text>
</comment>
<dbReference type="EMBL" id="QDGB01000439">
    <property type="protein sequence ID" value="RQX08666.1"/>
    <property type="molecule type" value="Genomic_DNA"/>
</dbReference>